<dbReference type="InterPro" id="IPR013750">
    <property type="entry name" value="GHMP_kinase_C_dom"/>
</dbReference>
<protein>
    <recommendedName>
        <fullName evidence="3 9">4-diphosphocytidyl-2-C-methyl-D-erythritol kinase</fullName>
        <shortName evidence="9">CMK</shortName>
        <ecNumber evidence="2 9">2.7.1.148</ecNumber>
    </recommendedName>
    <alternativeName>
        <fullName evidence="8 9">4-(cytidine-5'-diphospho)-2-C-methyl-D-erythritol kinase</fullName>
    </alternativeName>
</protein>
<accession>A0A840UWW7</accession>
<dbReference type="InterPro" id="IPR004424">
    <property type="entry name" value="IspE"/>
</dbReference>
<evidence type="ECO:0000256" key="3">
    <source>
        <dbReference type="ARBA" id="ARBA00017473"/>
    </source>
</evidence>
<feature type="active site" evidence="9">
    <location>
        <position position="137"/>
    </location>
</feature>
<dbReference type="GO" id="GO:0016114">
    <property type="term" value="P:terpenoid biosynthetic process"/>
    <property type="evidence" value="ECO:0007669"/>
    <property type="project" value="UniProtKB-UniRule"/>
</dbReference>
<evidence type="ECO:0000259" key="11">
    <source>
        <dbReference type="Pfam" id="PF08544"/>
    </source>
</evidence>
<dbReference type="EMBL" id="JACHFD010000003">
    <property type="protein sequence ID" value="MBB5350647.1"/>
    <property type="molecule type" value="Genomic_DNA"/>
</dbReference>
<evidence type="ECO:0000256" key="1">
    <source>
        <dbReference type="ARBA" id="ARBA00009684"/>
    </source>
</evidence>
<evidence type="ECO:0000259" key="10">
    <source>
        <dbReference type="Pfam" id="PF00288"/>
    </source>
</evidence>
<evidence type="ECO:0000256" key="5">
    <source>
        <dbReference type="ARBA" id="ARBA00022741"/>
    </source>
</evidence>
<comment type="pathway">
    <text evidence="9">Isoprenoid biosynthesis; isopentenyl diphosphate biosynthesis via DXP pathway; isopentenyl diphosphate from 1-deoxy-D-xylulose 5-phosphate: step 3/6.</text>
</comment>
<feature type="domain" description="GHMP kinase C-terminal" evidence="11">
    <location>
        <begin position="205"/>
        <end position="266"/>
    </location>
</feature>
<organism evidence="12 13">
    <name type="scientific">Haloferula luteola</name>
    <dbReference type="NCBI Taxonomy" id="595692"/>
    <lineage>
        <taxon>Bacteria</taxon>
        <taxon>Pseudomonadati</taxon>
        <taxon>Verrucomicrobiota</taxon>
        <taxon>Verrucomicrobiia</taxon>
        <taxon>Verrucomicrobiales</taxon>
        <taxon>Verrucomicrobiaceae</taxon>
        <taxon>Haloferula</taxon>
    </lineage>
</organism>
<keyword evidence="6 9" id="KW-0418">Kinase</keyword>
<comment type="similarity">
    <text evidence="1 9">Belongs to the GHMP kinase family. IspE subfamily.</text>
</comment>
<keyword evidence="13" id="KW-1185">Reference proteome</keyword>
<evidence type="ECO:0000256" key="9">
    <source>
        <dbReference type="HAMAP-Rule" id="MF_00061"/>
    </source>
</evidence>
<keyword evidence="4 9" id="KW-0808">Transferase</keyword>
<dbReference type="InterPro" id="IPR036554">
    <property type="entry name" value="GHMP_kinase_C_sf"/>
</dbReference>
<gene>
    <name evidence="9" type="primary">ispE</name>
    <name evidence="12" type="ORF">HNR46_000875</name>
</gene>
<dbReference type="Pfam" id="PF00288">
    <property type="entry name" value="GHMP_kinases_N"/>
    <property type="match status" value="1"/>
</dbReference>
<dbReference type="PANTHER" id="PTHR43527:SF2">
    <property type="entry name" value="4-DIPHOSPHOCYTIDYL-2-C-METHYL-D-ERYTHRITOL KINASE, CHLOROPLASTIC"/>
    <property type="match status" value="1"/>
</dbReference>
<dbReference type="PANTHER" id="PTHR43527">
    <property type="entry name" value="4-DIPHOSPHOCYTIDYL-2-C-METHYL-D-ERYTHRITOL KINASE, CHLOROPLASTIC"/>
    <property type="match status" value="1"/>
</dbReference>
<dbReference type="SUPFAM" id="SSF54211">
    <property type="entry name" value="Ribosomal protein S5 domain 2-like"/>
    <property type="match status" value="1"/>
</dbReference>
<feature type="binding site" evidence="9">
    <location>
        <begin position="95"/>
        <end position="105"/>
    </location>
    <ligand>
        <name>ATP</name>
        <dbReference type="ChEBI" id="CHEBI:30616"/>
    </ligand>
</feature>
<dbReference type="GO" id="GO:0050515">
    <property type="term" value="F:4-(cytidine 5'-diphospho)-2-C-methyl-D-erythritol kinase activity"/>
    <property type="evidence" value="ECO:0007669"/>
    <property type="project" value="UniProtKB-UniRule"/>
</dbReference>
<comment type="function">
    <text evidence="9">Catalyzes the phosphorylation of the position 2 hydroxy group of 4-diphosphocytidyl-2C-methyl-D-erythritol.</text>
</comment>
<dbReference type="UniPathway" id="UPA00056">
    <property type="reaction ID" value="UER00094"/>
</dbReference>
<sequence>MMPSVIVEAPAKLNLSLRVVRRRDDGFHEIDSVMVRLEGLADRISLEPSEEDAFVCEAPGVPTDGSNLVLRARDLFREETGMRQPLAIRLEKRVPHGAGLGGGSSDAAAVLAGLNALWEGRVPVETLQEWAARLGSDIPFFLGSPVARVTGRGEQLGPGPTVPSLRVMLLKPGFGVSTPDAYGRWKEALPLEGMDEAPQRFSWGELVNDLERPVFRKFLFLAEVKLWLLRQEGVEGALMSGSGSTMFAVLGEGADPEALAAAARAELDPQLWIWSGRTQAG</sequence>
<dbReference type="InterPro" id="IPR020568">
    <property type="entry name" value="Ribosomal_Su5_D2-typ_SF"/>
</dbReference>
<feature type="domain" description="GHMP kinase N-terminal" evidence="10">
    <location>
        <begin position="67"/>
        <end position="142"/>
    </location>
</feature>
<keyword evidence="9" id="KW-0414">Isoprene biosynthesis</keyword>
<name>A0A840UWW7_9BACT</name>
<keyword evidence="7 9" id="KW-0067">ATP-binding</keyword>
<dbReference type="InterPro" id="IPR006204">
    <property type="entry name" value="GHMP_kinase_N_dom"/>
</dbReference>
<dbReference type="Pfam" id="PF08544">
    <property type="entry name" value="GHMP_kinases_C"/>
    <property type="match status" value="1"/>
</dbReference>
<evidence type="ECO:0000256" key="6">
    <source>
        <dbReference type="ARBA" id="ARBA00022777"/>
    </source>
</evidence>
<comment type="caution">
    <text evidence="12">The sequence shown here is derived from an EMBL/GenBank/DDBJ whole genome shotgun (WGS) entry which is preliminary data.</text>
</comment>
<dbReference type="EC" id="2.7.1.148" evidence="2 9"/>
<evidence type="ECO:0000313" key="13">
    <source>
        <dbReference type="Proteomes" id="UP000557717"/>
    </source>
</evidence>
<proteinExistence type="inferred from homology"/>
<dbReference type="NCBIfam" id="TIGR00154">
    <property type="entry name" value="ispE"/>
    <property type="match status" value="1"/>
</dbReference>
<dbReference type="PIRSF" id="PIRSF010376">
    <property type="entry name" value="IspE"/>
    <property type="match status" value="1"/>
</dbReference>
<evidence type="ECO:0000256" key="7">
    <source>
        <dbReference type="ARBA" id="ARBA00022840"/>
    </source>
</evidence>
<feature type="active site" evidence="9">
    <location>
        <position position="12"/>
    </location>
</feature>
<dbReference type="RefSeq" id="WP_184016122.1">
    <property type="nucleotide sequence ID" value="NZ_JACHFD010000003.1"/>
</dbReference>
<dbReference type="Gene3D" id="3.30.230.10">
    <property type="match status" value="1"/>
</dbReference>
<dbReference type="GO" id="GO:0019288">
    <property type="term" value="P:isopentenyl diphosphate biosynthetic process, methylerythritol 4-phosphate pathway"/>
    <property type="evidence" value="ECO:0007669"/>
    <property type="project" value="UniProtKB-UniRule"/>
</dbReference>
<comment type="catalytic activity">
    <reaction evidence="9">
        <text>4-CDP-2-C-methyl-D-erythritol + ATP = 4-CDP-2-C-methyl-D-erythritol 2-phosphate + ADP + H(+)</text>
        <dbReference type="Rhea" id="RHEA:18437"/>
        <dbReference type="ChEBI" id="CHEBI:15378"/>
        <dbReference type="ChEBI" id="CHEBI:30616"/>
        <dbReference type="ChEBI" id="CHEBI:57823"/>
        <dbReference type="ChEBI" id="CHEBI:57919"/>
        <dbReference type="ChEBI" id="CHEBI:456216"/>
        <dbReference type="EC" id="2.7.1.148"/>
    </reaction>
</comment>
<keyword evidence="5 9" id="KW-0547">Nucleotide-binding</keyword>
<evidence type="ECO:0000256" key="8">
    <source>
        <dbReference type="ARBA" id="ARBA00032554"/>
    </source>
</evidence>
<dbReference type="InterPro" id="IPR014721">
    <property type="entry name" value="Ribsml_uS5_D2-typ_fold_subgr"/>
</dbReference>
<dbReference type="GO" id="GO:0005524">
    <property type="term" value="F:ATP binding"/>
    <property type="evidence" value="ECO:0007669"/>
    <property type="project" value="UniProtKB-UniRule"/>
</dbReference>
<reference evidence="12 13" key="1">
    <citation type="submission" date="2020-08" db="EMBL/GenBank/DDBJ databases">
        <title>Genomic Encyclopedia of Type Strains, Phase IV (KMG-IV): sequencing the most valuable type-strain genomes for metagenomic binning, comparative biology and taxonomic classification.</title>
        <authorList>
            <person name="Goeker M."/>
        </authorList>
    </citation>
    <scope>NUCLEOTIDE SEQUENCE [LARGE SCALE GENOMIC DNA]</scope>
    <source>
        <strain evidence="12 13">YC6886</strain>
    </source>
</reference>
<dbReference type="Gene3D" id="3.30.70.890">
    <property type="entry name" value="GHMP kinase, C-terminal domain"/>
    <property type="match status" value="1"/>
</dbReference>
<evidence type="ECO:0000313" key="12">
    <source>
        <dbReference type="EMBL" id="MBB5350647.1"/>
    </source>
</evidence>
<dbReference type="Proteomes" id="UP000557717">
    <property type="component" value="Unassembled WGS sequence"/>
</dbReference>
<dbReference type="SUPFAM" id="SSF55060">
    <property type="entry name" value="GHMP Kinase, C-terminal domain"/>
    <property type="match status" value="1"/>
</dbReference>
<dbReference type="HAMAP" id="MF_00061">
    <property type="entry name" value="IspE"/>
    <property type="match status" value="1"/>
</dbReference>
<dbReference type="AlphaFoldDB" id="A0A840UWW7"/>
<evidence type="ECO:0000256" key="2">
    <source>
        <dbReference type="ARBA" id="ARBA00012052"/>
    </source>
</evidence>
<evidence type="ECO:0000256" key="4">
    <source>
        <dbReference type="ARBA" id="ARBA00022679"/>
    </source>
</evidence>